<comment type="caution">
    <text evidence="1">The sequence shown here is derived from an EMBL/GenBank/DDBJ whole genome shotgun (WGS) entry which is preliminary data.</text>
</comment>
<reference evidence="1" key="1">
    <citation type="submission" date="2023-04" db="EMBL/GenBank/DDBJ databases">
        <title>Draft Genome sequencing of Naganishia species isolated from polar environments using Oxford Nanopore Technology.</title>
        <authorList>
            <person name="Leo P."/>
            <person name="Venkateswaran K."/>
        </authorList>
    </citation>
    <scope>NUCLEOTIDE SEQUENCE</scope>
    <source>
        <strain evidence="1">MNA-CCFEE 5261</strain>
    </source>
</reference>
<organism evidence="1 2">
    <name type="scientific">Naganishia cerealis</name>
    <dbReference type="NCBI Taxonomy" id="610337"/>
    <lineage>
        <taxon>Eukaryota</taxon>
        <taxon>Fungi</taxon>
        <taxon>Dikarya</taxon>
        <taxon>Basidiomycota</taxon>
        <taxon>Agaricomycotina</taxon>
        <taxon>Tremellomycetes</taxon>
        <taxon>Filobasidiales</taxon>
        <taxon>Filobasidiaceae</taxon>
        <taxon>Naganishia</taxon>
    </lineage>
</organism>
<protein>
    <submittedName>
        <fullName evidence="1">Uncharacterized protein</fullName>
    </submittedName>
</protein>
<evidence type="ECO:0000313" key="2">
    <source>
        <dbReference type="Proteomes" id="UP001241377"/>
    </source>
</evidence>
<gene>
    <name evidence="1" type="ORF">QFC19_003038</name>
</gene>
<dbReference type="Proteomes" id="UP001241377">
    <property type="component" value="Unassembled WGS sequence"/>
</dbReference>
<dbReference type="EMBL" id="JASBWR010000028">
    <property type="protein sequence ID" value="KAJ9106726.1"/>
    <property type="molecule type" value="Genomic_DNA"/>
</dbReference>
<name>A0ACC2W6N2_9TREE</name>
<evidence type="ECO:0000313" key="1">
    <source>
        <dbReference type="EMBL" id="KAJ9106726.1"/>
    </source>
</evidence>
<sequence length="248" mass="27689">MSAKKQEPKILGTTESQPEGFKWIRLKKIDWEDETGKKRVWEAAERCTRAKSGVDAVAILALLDHPSKPLSTVILEQYRAPIGNTVIGFYGSELPAGLVDEGETPEEAAVRELMEETGYGGDVEGAGTATVEDMSPILVSDPGMTNANMRLCTVRVKLTESDPEPKQKLDEGEHIVKRIVEVKELYNVLQGEFTVFDRKLTLAWARRLRGAKDSPASFIEYDRRGFAIDARLAHWAMGWHMATRSDKE</sequence>
<keyword evidence="2" id="KW-1185">Reference proteome</keyword>
<proteinExistence type="predicted"/>
<accession>A0ACC2W6N2</accession>